<dbReference type="EMBL" id="FOZS01000001">
    <property type="protein sequence ID" value="SFS49398.1"/>
    <property type="molecule type" value="Genomic_DNA"/>
</dbReference>
<name>A0A1I6QAM5_9EURY</name>
<evidence type="ECO:0000313" key="2">
    <source>
        <dbReference type="EMBL" id="SFS49398.1"/>
    </source>
</evidence>
<gene>
    <name evidence="2" type="ORF">SAMN04488556_1120</name>
</gene>
<evidence type="ECO:0000313" key="3">
    <source>
        <dbReference type="Proteomes" id="UP000199199"/>
    </source>
</evidence>
<evidence type="ECO:0000256" key="1">
    <source>
        <dbReference type="SAM" id="MobiDB-lite"/>
    </source>
</evidence>
<reference evidence="3" key="1">
    <citation type="submission" date="2016-10" db="EMBL/GenBank/DDBJ databases">
        <authorList>
            <person name="Varghese N."/>
            <person name="Submissions S."/>
        </authorList>
    </citation>
    <scope>NUCLEOTIDE SEQUENCE [LARGE SCALE GENOMIC DNA]</scope>
    <source>
        <strain evidence="3">DSM 22427</strain>
    </source>
</reference>
<dbReference type="AlphaFoldDB" id="A0A1I6QAM5"/>
<dbReference type="Proteomes" id="UP000199199">
    <property type="component" value="Unassembled WGS sequence"/>
</dbReference>
<keyword evidence="3" id="KW-1185">Reference proteome</keyword>
<feature type="region of interest" description="Disordered" evidence="1">
    <location>
        <begin position="259"/>
        <end position="290"/>
    </location>
</feature>
<organism evidence="2 3">
    <name type="scientific">Halostagnicola kamekurae</name>
    <dbReference type="NCBI Taxonomy" id="619731"/>
    <lineage>
        <taxon>Archaea</taxon>
        <taxon>Methanobacteriati</taxon>
        <taxon>Methanobacteriota</taxon>
        <taxon>Stenosarchaea group</taxon>
        <taxon>Halobacteria</taxon>
        <taxon>Halobacteriales</taxon>
        <taxon>Natrialbaceae</taxon>
        <taxon>Halostagnicola</taxon>
    </lineage>
</organism>
<sequence length="325" mass="34748">MVIDVTEGSTETDTGAVFENALERLESLRTELDLVESLEDVDDETLEALLGDVDALVAVATELEELFDALDLEQLPEAVDGDELLEAIDASEVPAALSDADESGVGDVVDFGQVVSAVDLLNAWNATDLTAIWEETQDLEEAVGDLANDEDGGLASTAASAVADDDSGGLVGDDGVLGGDEDGDGPLGGGDELLEDVGDHLEGVDPTDALGSISVDENPEAYQAFIQQQAMAGIDEFRDALLKTHGKFETLYELNREKMRRQDTSTSSRNPTAVSTIPTDRRDLGGGARYSTVPRAVKYSTAPARDQIYGRRFELERKRRGYDDD</sequence>
<feature type="region of interest" description="Disordered" evidence="1">
    <location>
        <begin position="147"/>
        <end position="186"/>
    </location>
</feature>
<feature type="compositionally biased region" description="Gly residues" evidence="1">
    <location>
        <begin position="169"/>
        <end position="178"/>
    </location>
</feature>
<proteinExistence type="predicted"/>
<protein>
    <submittedName>
        <fullName evidence="2">Uncharacterized protein</fullName>
    </submittedName>
</protein>
<feature type="compositionally biased region" description="Polar residues" evidence="1">
    <location>
        <begin position="264"/>
        <end position="278"/>
    </location>
</feature>
<feature type="compositionally biased region" description="Low complexity" evidence="1">
    <location>
        <begin position="153"/>
        <end position="162"/>
    </location>
</feature>
<accession>A0A1I6QAM5</accession>